<dbReference type="KEGG" id="trg:TRUGW13939_04876"/>
<organism evidence="2 3">
    <name type="scientific">Talaromyces rugulosus</name>
    <name type="common">Penicillium rugulosum</name>
    <dbReference type="NCBI Taxonomy" id="121627"/>
    <lineage>
        <taxon>Eukaryota</taxon>
        <taxon>Fungi</taxon>
        <taxon>Dikarya</taxon>
        <taxon>Ascomycota</taxon>
        <taxon>Pezizomycotina</taxon>
        <taxon>Eurotiomycetes</taxon>
        <taxon>Eurotiomycetidae</taxon>
        <taxon>Eurotiales</taxon>
        <taxon>Trichocomaceae</taxon>
        <taxon>Talaromyces</taxon>
        <taxon>Talaromyces sect. Islandici</taxon>
    </lineage>
</organism>
<gene>
    <name evidence="2" type="ORF">TRUGW13939_04876</name>
</gene>
<keyword evidence="3" id="KW-1185">Reference proteome</keyword>
<dbReference type="GO" id="GO:0019441">
    <property type="term" value="P:L-tryptophan catabolic process to kynurenine"/>
    <property type="evidence" value="ECO:0007669"/>
    <property type="project" value="InterPro"/>
</dbReference>
<dbReference type="OrthoDB" id="5396at2759"/>
<dbReference type="Gene3D" id="3.50.30.50">
    <property type="entry name" value="Putative cyclase"/>
    <property type="match status" value="1"/>
</dbReference>
<accession>A0A7H8QVC0</accession>
<dbReference type="GO" id="GO:0004061">
    <property type="term" value="F:arylformamidase activity"/>
    <property type="evidence" value="ECO:0007669"/>
    <property type="project" value="InterPro"/>
</dbReference>
<proteinExistence type="inferred from homology"/>
<dbReference type="PANTHER" id="PTHR34861:SF11">
    <property type="entry name" value="CYCLASE"/>
    <property type="match status" value="1"/>
</dbReference>
<protein>
    <recommendedName>
        <fullName evidence="4">Cyclase</fullName>
    </recommendedName>
</protein>
<dbReference type="AlphaFoldDB" id="A0A7H8QVC0"/>
<evidence type="ECO:0000313" key="3">
    <source>
        <dbReference type="Proteomes" id="UP000509510"/>
    </source>
</evidence>
<dbReference type="Proteomes" id="UP000509510">
    <property type="component" value="Chromosome III"/>
</dbReference>
<dbReference type="SUPFAM" id="SSF102198">
    <property type="entry name" value="Putative cyclase"/>
    <property type="match status" value="1"/>
</dbReference>
<dbReference type="EMBL" id="CP055900">
    <property type="protein sequence ID" value="QKX57756.1"/>
    <property type="molecule type" value="Genomic_DNA"/>
</dbReference>
<dbReference type="GeneID" id="55992374"/>
<dbReference type="Pfam" id="PF04199">
    <property type="entry name" value="Cyclase"/>
    <property type="match status" value="1"/>
</dbReference>
<reference evidence="3" key="1">
    <citation type="submission" date="2020-06" db="EMBL/GenBank/DDBJ databases">
        <title>A chromosome-scale genome assembly of Talaromyces rugulosus W13939.</title>
        <authorList>
            <person name="Wang B."/>
            <person name="Guo L."/>
            <person name="Ye K."/>
            <person name="Wang L."/>
        </authorList>
    </citation>
    <scope>NUCLEOTIDE SEQUENCE [LARGE SCALE GENOMIC DNA]</scope>
    <source>
        <strain evidence="3">W13939</strain>
    </source>
</reference>
<dbReference type="InterPro" id="IPR007325">
    <property type="entry name" value="KFase/CYL"/>
</dbReference>
<dbReference type="RefSeq" id="XP_035343934.1">
    <property type="nucleotide sequence ID" value="XM_035488041.1"/>
</dbReference>
<evidence type="ECO:0008006" key="4">
    <source>
        <dbReference type="Google" id="ProtNLM"/>
    </source>
</evidence>
<dbReference type="InterPro" id="IPR037175">
    <property type="entry name" value="KFase_sf"/>
</dbReference>
<dbReference type="PANTHER" id="PTHR34861">
    <property type="match status" value="1"/>
</dbReference>
<sequence>MMHDRPSFDSLPLHPSDPPYSAWGLYGKDDELGTLNLLSSDCVTKATAEIQYGISISLNLPLDTPDVPMNPERKSCTHKFNIKPRSNDDELDINTQSSTHWDGLRHVGYQKERLFYNGIRQDQICGISSSDVLGVHNISRHSIAGRGVLLDYRSWAISNGVHYDAFTNHSVTLNQLLACAQAQNTQFEIGDILLIRFGWTEDYLGRDDAERKALGGRKYRTFVGVENSLEMAKWHWGNGFAAVASDTNAYESWFPDIKSDLGYSLHEVFLAGWGMPIGELWDLEQLAAECKRVGKWSFFLTSQPLDIPGGVASPSNAMAIL</sequence>
<comment type="similarity">
    <text evidence="1">Belongs to the Cyclase 1 superfamily.</text>
</comment>
<evidence type="ECO:0000313" key="2">
    <source>
        <dbReference type="EMBL" id="QKX57756.1"/>
    </source>
</evidence>
<name>A0A7H8QVC0_TALRU</name>
<evidence type="ECO:0000256" key="1">
    <source>
        <dbReference type="ARBA" id="ARBA00007865"/>
    </source>
</evidence>